<evidence type="ECO:0000313" key="3">
    <source>
        <dbReference type="EMBL" id="ALO66587.1"/>
    </source>
</evidence>
<accession>A0A0S2LZH7</accession>
<dbReference type="Pfam" id="PF18082">
    <property type="entry name" value="NAT_N"/>
    <property type="match status" value="1"/>
</dbReference>
<proteinExistence type="predicted"/>
<reference evidence="4" key="1">
    <citation type="submission" date="2015-11" db="EMBL/GenBank/DDBJ databases">
        <authorList>
            <person name="Kumar R."/>
            <person name="Singh D."/>
            <person name="Swarnkar M.K."/>
            <person name="Singh A.K."/>
            <person name="Kumar S."/>
        </authorList>
    </citation>
    <scope>NUCLEOTIDE SEQUENCE [LARGE SCALE GENOMIC DNA]</scope>
    <source>
        <strain evidence="4">ERGS4:06</strain>
    </source>
</reference>
<reference evidence="3 4" key="2">
    <citation type="journal article" date="2016" name="J. Biotechnol.">
        <title>Complete genome sequence of Arthrobacter alpinus ERGS4:06, a yellow pigmented bacterium tolerant to cold and radiations isolated from Sikkim Himalaya.</title>
        <authorList>
            <person name="Kumar R."/>
            <person name="Singh D."/>
            <person name="Swarnkar M.K."/>
            <person name="Singh A.K."/>
            <person name="Kumar S."/>
        </authorList>
    </citation>
    <scope>NUCLEOTIDE SEQUENCE [LARGE SCALE GENOMIC DNA]</scope>
    <source>
        <strain evidence="3 4">ERGS4:06</strain>
    </source>
</reference>
<evidence type="ECO:0000259" key="2">
    <source>
        <dbReference type="Pfam" id="PF18164"/>
    </source>
</evidence>
<sequence length="286" mass="31504">MTLRTAMSPEQTLEYLTIAPEDRPGTLALLQAPVTPAVEQVLAHLTARLGSSDDSIPELGRPEAPVTEFDWLTAMLHFVPATVAWHSDRGIPEATSRATLADFGRQMAINRRVHQRFGMDTYKWLNHVFSGRLYQLGRLQYLIHQPAAKIPGVSPDEWILGIHIPEDGGLSAEAVAHSLALAAPFFATHFPEKPVGTANCESWLLDPYLSAHLAPSSNIAKFTARFTPYGEPRDEPTDAVYFTFRTRNMENLAALPRTTALQQIVLNRIDAGGAWQLGFGSLTLPV</sequence>
<dbReference type="OrthoDB" id="3229305at2"/>
<feature type="domain" description="N-acyltransferase N-terminal" evidence="1">
    <location>
        <begin position="10"/>
        <end position="131"/>
    </location>
</feature>
<evidence type="ECO:0008006" key="5">
    <source>
        <dbReference type="Google" id="ProtNLM"/>
    </source>
</evidence>
<gene>
    <name evidence="3" type="ORF">AS189_08930</name>
</gene>
<evidence type="ECO:0000313" key="4">
    <source>
        <dbReference type="Proteomes" id="UP000059574"/>
    </source>
</evidence>
<dbReference type="EMBL" id="CP013200">
    <property type="protein sequence ID" value="ALO66587.1"/>
    <property type="molecule type" value="Genomic_DNA"/>
</dbReference>
<dbReference type="InterPro" id="IPR041644">
    <property type="entry name" value="GNAT_C"/>
</dbReference>
<dbReference type="RefSeq" id="WP_062287684.1">
    <property type="nucleotide sequence ID" value="NZ_CP013200.1"/>
</dbReference>
<dbReference type="Gene3D" id="3.40.630.120">
    <property type="match status" value="1"/>
</dbReference>
<feature type="domain" description="GNAT-like C-terminal" evidence="2">
    <location>
        <begin position="133"/>
        <end position="282"/>
    </location>
</feature>
<organism evidence="3 4">
    <name type="scientific">Arthrobacter alpinus</name>
    <dbReference type="NCBI Taxonomy" id="656366"/>
    <lineage>
        <taxon>Bacteria</taxon>
        <taxon>Bacillati</taxon>
        <taxon>Actinomycetota</taxon>
        <taxon>Actinomycetes</taxon>
        <taxon>Micrococcales</taxon>
        <taxon>Micrococcaceae</taxon>
        <taxon>Arthrobacter</taxon>
    </lineage>
</organism>
<protein>
    <recommendedName>
        <fullName evidence="5">DUF5596 domain-containing protein</fullName>
    </recommendedName>
</protein>
<dbReference type="InterPro" id="IPR041273">
    <property type="entry name" value="NAT_N"/>
</dbReference>
<dbReference type="Pfam" id="PF18164">
    <property type="entry name" value="GNAT_C"/>
    <property type="match status" value="1"/>
</dbReference>
<dbReference type="Proteomes" id="UP000059574">
    <property type="component" value="Chromosome"/>
</dbReference>
<dbReference type="AlphaFoldDB" id="A0A0S2LZH7"/>
<name>A0A0S2LZH7_9MICC</name>
<evidence type="ECO:0000259" key="1">
    <source>
        <dbReference type="Pfam" id="PF18082"/>
    </source>
</evidence>